<dbReference type="AlphaFoldDB" id="A0A1V4SGP2"/>
<keyword evidence="2" id="KW-0547">Nucleotide-binding</keyword>
<dbReference type="CDD" id="cd03230">
    <property type="entry name" value="ABC_DR_subfamily_A"/>
    <property type="match status" value="1"/>
</dbReference>
<dbReference type="SMART" id="SM00382">
    <property type="entry name" value="AAA"/>
    <property type="match status" value="1"/>
</dbReference>
<dbReference type="EC" id="3.6.3.-" evidence="5"/>
<dbReference type="Gene3D" id="3.40.50.300">
    <property type="entry name" value="P-loop containing nucleotide triphosphate hydrolases"/>
    <property type="match status" value="1"/>
</dbReference>
<keyword evidence="3 5" id="KW-0067">ATP-binding</keyword>
<keyword evidence="1" id="KW-0813">Transport</keyword>
<dbReference type="EMBL" id="MZGX01000022">
    <property type="protein sequence ID" value="OPX42964.1"/>
    <property type="molecule type" value="Genomic_DNA"/>
</dbReference>
<dbReference type="PANTHER" id="PTHR42711">
    <property type="entry name" value="ABC TRANSPORTER ATP-BINDING PROTEIN"/>
    <property type="match status" value="1"/>
</dbReference>
<keyword evidence="6" id="KW-1185">Reference proteome</keyword>
<name>A0A1V4SGP2_RUMHU</name>
<dbReference type="InterPro" id="IPR017871">
    <property type="entry name" value="ABC_transporter-like_CS"/>
</dbReference>
<dbReference type="InterPro" id="IPR003593">
    <property type="entry name" value="AAA+_ATPase"/>
</dbReference>
<sequence>MTSIESMNSVEVKDLVRYFGEKKVLDNVSLTVRSGEIFGLLGPSGAGKTTLIRILTGQLKYFGEAKVFNTPCSDLGKDIYRKVGMVMDNCGIYERLSCKDNLKLFAGIFKVESERLHWVLKRVGLEESLNTPAGRLSKGMKQRLLLARAVLHSPGLLFLDEPTGGLDPVTAGQIHEYLRELQENGTTIFLTTHNMEEAAKLCGHIALLNDGKIVEYGVPDHICRKYNETNIIEITLKTGETVRIPNSPAGSDRISGYFREELVETIHSSEPNLETVFIRLTGRGLDA</sequence>
<keyword evidence="5" id="KW-0378">Hydrolase</keyword>
<proteinExistence type="predicted"/>
<dbReference type="SUPFAM" id="SSF52540">
    <property type="entry name" value="P-loop containing nucleoside triphosphate hydrolases"/>
    <property type="match status" value="1"/>
</dbReference>
<organism evidence="5 6">
    <name type="scientific">Ruminiclostridium hungatei</name>
    <name type="common">Clostridium hungatei</name>
    <dbReference type="NCBI Taxonomy" id="48256"/>
    <lineage>
        <taxon>Bacteria</taxon>
        <taxon>Bacillati</taxon>
        <taxon>Bacillota</taxon>
        <taxon>Clostridia</taxon>
        <taxon>Eubacteriales</taxon>
        <taxon>Oscillospiraceae</taxon>
        <taxon>Ruminiclostridium</taxon>
    </lineage>
</organism>
<dbReference type="Proteomes" id="UP000191554">
    <property type="component" value="Unassembled WGS sequence"/>
</dbReference>
<accession>A0A1V4SGP2</accession>
<dbReference type="PANTHER" id="PTHR42711:SF13">
    <property type="entry name" value="ABC TRANSPORTER, ATP-BINDING PROTEIN"/>
    <property type="match status" value="1"/>
</dbReference>
<dbReference type="PROSITE" id="PS50893">
    <property type="entry name" value="ABC_TRANSPORTER_2"/>
    <property type="match status" value="1"/>
</dbReference>
<dbReference type="GO" id="GO:0016887">
    <property type="term" value="F:ATP hydrolysis activity"/>
    <property type="evidence" value="ECO:0007669"/>
    <property type="project" value="InterPro"/>
</dbReference>
<dbReference type="InterPro" id="IPR003439">
    <property type="entry name" value="ABC_transporter-like_ATP-bd"/>
</dbReference>
<evidence type="ECO:0000256" key="2">
    <source>
        <dbReference type="ARBA" id="ARBA00022741"/>
    </source>
</evidence>
<dbReference type="InterPro" id="IPR050763">
    <property type="entry name" value="ABC_transporter_ATP-binding"/>
</dbReference>
<evidence type="ECO:0000259" key="4">
    <source>
        <dbReference type="PROSITE" id="PS50893"/>
    </source>
</evidence>
<dbReference type="InterPro" id="IPR027417">
    <property type="entry name" value="P-loop_NTPase"/>
</dbReference>
<dbReference type="GO" id="GO:0005524">
    <property type="term" value="F:ATP binding"/>
    <property type="evidence" value="ECO:0007669"/>
    <property type="project" value="UniProtKB-KW"/>
</dbReference>
<feature type="domain" description="ABC transporter" evidence="4">
    <location>
        <begin position="10"/>
        <end position="235"/>
    </location>
</feature>
<gene>
    <name evidence="5" type="ORF">CLHUN_31080</name>
</gene>
<evidence type="ECO:0000256" key="3">
    <source>
        <dbReference type="ARBA" id="ARBA00022840"/>
    </source>
</evidence>
<protein>
    <submittedName>
        <fullName evidence="5">Fluoroquinolones export ATP-binding proteinc</fullName>
        <ecNumber evidence="5">3.6.3.-</ecNumber>
    </submittedName>
</protein>
<dbReference type="Pfam" id="PF00005">
    <property type="entry name" value="ABC_tran"/>
    <property type="match status" value="1"/>
</dbReference>
<evidence type="ECO:0000313" key="6">
    <source>
        <dbReference type="Proteomes" id="UP000191554"/>
    </source>
</evidence>
<comment type="caution">
    <text evidence="5">The sequence shown here is derived from an EMBL/GenBank/DDBJ whole genome shotgun (WGS) entry which is preliminary data.</text>
</comment>
<dbReference type="STRING" id="48256.CLHUN_31080"/>
<reference evidence="5 6" key="1">
    <citation type="submission" date="2017-03" db="EMBL/GenBank/DDBJ databases">
        <title>Genome sequence of Clostridium hungatei DSM 14427.</title>
        <authorList>
            <person name="Poehlein A."/>
            <person name="Daniel R."/>
        </authorList>
    </citation>
    <scope>NUCLEOTIDE SEQUENCE [LARGE SCALE GENOMIC DNA]</scope>
    <source>
        <strain evidence="5 6">DSM 14427</strain>
    </source>
</reference>
<dbReference type="RefSeq" id="WP_242656535.1">
    <property type="nucleotide sequence ID" value="NZ_MZGX01000022.1"/>
</dbReference>
<evidence type="ECO:0000256" key="1">
    <source>
        <dbReference type="ARBA" id="ARBA00022448"/>
    </source>
</evidence>
<dbReference type="PROSITE" id="PS00211">
    <property type="entry name" value="ABC_TRANSPORTER_1"/>
    <property type="match status" value="1"/>
</dbReference>
<evidence type="ECO:0000313" key="5">
    <source>
        <dbReference type="EMBL" id="OPX42964.1"/>
    </source>
</evidence>